<organism evidence="1 2">
    <name type="scientific">Smallanthus sonchifolius</name>
    <dbReference type="NCBI Taxonomy" id="185202"/>
    <lineage>
        <taxon>Eukaryota</taxon>
        <taxon>Viridiplantae</taxon>
        <taxon>Streptophyta</taxon>
        <taxon>Embryophyta</taxon>
        <taxon>Tracheophyta</taxon>
        <taxon>Spermatophyta</taxon>
        <taxon>Magnoliopsida</taxon>
        <taxon>eudicotyledons</taxon>
        <taxon>Gunneridae</taxon>
        <taxon>Pentapetalae</taxon>
        <taxon>asterids</taxon>
        <taxon>campanulids</taxon>
        <taxon>Asterales</taxon>
        <taxon>Asteraceae</taxon>
        <taxon>Asteroideae</taxon>
        <taxon>Heliantheae alliance</taxon>
        <taxon>Millerieae</taxon>
        <taxon>Smallanthus</taxon>
    </lineage>
</organism>
<evidence type="ECO:0000313" key="2">
    <source>
        <dbReference type="Proteomes" id="UP001056120"/>
    </source>
</evidence>
<dbReference type="Proteomes" id="UP001056120">
    <property type="component" value="Linkage Group LG14"/>
</dbReference>
<reference evidence="1 2" key="2">
    <citation type="journal article" date="2022" name="Mol. Ecol. Resour.">
        <title>The genomes of chicory, endive, great burdock and yacon provide insights into Asteraceae paleo-polyploidization history and plant inulin production.</title>
        <authorList>
            <person name="Fan W."/>
            <person name="Wang S."/>
            <person name="Wang H."/>
            <person name="Wang A."/>
            <person name="Jiang F."/>
            <person name="Liu H."/>
            <person name="Zhao H."/>
            <person name="Xu D."/>
            <person name="Zhang Y."/>
        </authorList>
    </citation>
    <scope>NUCLEOTIDE SEQUENCE [LARGE SCALE GENOMIC DNA]</scope>
    <source>
        <strain evidence="2">cv. Yunnan</strain>
        <tissue evidence="1">Leaves</tissue>
    </source>
</reference>
<evidence type="ECO:0000313" key="1">
    <source>
        <dbReference type="EMBL" id="KAI3784168.1"/>
    </source>
</evidence>
<name>A0ACB9GLW4_9ASTR</name>
<dbReference type="EMBL" id="CM042031">
    <property type="protein sequence ID" value="KAI3784168.1"/>
    <property type="molecule type" value="Genomic_DNA"/>
</dbReference>
<gene>
    <name evidence="1" type="ORF">L1987_43262</name>
</gene>
<protein>
    <submittedName>
        <fullName evidence="1">Uncharacterized protein</fullName>
    </submittedName>
</protein>
<accession>A0ACB9GLW4</accession>
<comment type="caution">
    <text evidence="1">The sequence shown here is derived from an EMBL/GenBank/DDBJ whole genome shotgun (WGS) entry which is preliminary data.</text>
</comment>
<keyword evidence="2" id="KW-1185">Reference proteome</keyword>
<reference evidence="2" key="1">
    <citation type="journal article" date="2022" name="Mol. Ecol. Resour.">
        <title>The genomes of chicory, endive, great burdock and yacon provide insights into Asteraceae palaeo-polyploidization history and plant inulin production.</title>
        <authorList>
            <person name="Fan W."/>
            <person name="Wang S."/>
            <person name="Wang H."/>
            <person name="Wang A."/>
            <person name="Jiang F."/>
            <person name="Liu H."/>
            <person name="Zhao H."/>
            <person name="Xu D."/>
            <person name="Zhang Y."/>
        </authorList>
    </citation>
    <scope>NUCLEOTIDE SEQUENCE [LARGE SCALE GENOMIC DNA]</scope>
    <source>
        <strain evidence="2">cv. Yunnan</strain>
    </source>
</reference>
<sequence>MGSSPTTLEVAIRLSTSLTDDLVKSGVLFRKGENRVTEEVAKKPAYRHTKQKTSESFAMVAPTVHVAQVAPAPAPDRKPYRGPHPLCAKCLYYNPTTAQCRSCTKCGRLGHLANACRVAEKAATTQAATPAITNGRACYECGAPDHYKNRCPKLNKNSQGARARTFFIGTTETRNDNVVVIGTFLINNSRWQTNCYAFRCPRLCLTLNDHTFSIDLIPITLGSFDIIVGMDWLSHNHAEINCSEKLIRIPLPSSETMEIFGEKPFKSLKFISCMKAQSYLRKQYYAFLVHVVEKSEEKKLQDISIIRYFSEVFPDDLPGLPPTRQVEFRIDHLSGANPIAKSPYRLAPSEMQELSSHLQELLDKGFIRPSFSPWGAPVLFVKKKDGSFRMCIDYRELNKLTIKNRYLLPRIDDLSSFLGSRDQRPGYTRRSSQSHRSQELEYTLWESIVKGHVPKTANVDGLVSIADPDLYSEEDKKLIERDNCALGSIILALPNKLYLNFEQHETAQGLWNALCMRFEGNVALQESRTDLLLKQYNMFNYNKNASMSEQVTRYTTMINRLRKMGVRIEEYDVCKKLLDSLPVSWSIPCTLIKNTTPYLKSKTLDDIICLLESYELEAKKRELNNHDKSYNTSSSYATLFSGSGEGSSSGSKADKGKGCCGSEHSAGEKSKVTGQIPEDHIALFGAFMSSYDAFVTGKLQSTVLDAEDLVQINPDDLEYMDLQWQMAMIAVRAKKYLQKTRKDKLQFGKKCPKKKKKKKKIEGNGVKLIEMIDEDDKSKKAPTALMSKQVGNCEWESKNGDAVEEYDEALMAEIENS</sequence>
<proteinExistence type="predicted"/>